<accession>A0A1V1PE09</accession>
<name>A0A1V1PE09_9BACT</name>
<dbReference type="SMART" id="SM00155">
    <property type="entry name" value="PLDc"/>
    <property type="match status" value="2"/>
</dbReference>
<feature type="domain" description="PLD phosphodiesterase" evidence="1">
    <location>
        <begin position="317"/>
        <end position="344"/>
    </location>
</feature>
<evidence type="ECO:0000313" key="3">
    <source>
        <dbReference type="Proteomes" id="UP000189670"/>
    </source>
</evidence>
<comment type="caution">
    <text evidence="2">The sequence shown here is derived from an EMBL/GenBank/DDBJ whole genome shotgun (WGS) entry which is preliminary data.</text>
</comment>
<dbReference type="Proteomes" id="UP000189670">
    <property type="component" value="Unassembled WGS sequence"/>
</dbReference>
<dbReference type="GO" id="GO:0030572">
    <property type="term" value="F:phosphatidyltransferase activity"/>
    <property type="evidence" value="ECO:0007669"/>
    <property type="project" value="UniProtKB-ARBA"/>
</dbReference>
<dbReference type="PANTHER" id="PTHR21248">
    <property type="entry name" value="CARDIOLIPIN SYNTHASE"/>
    <property type="match status" value="1"/>
</dbReference>
<feature type="domain" description="PLD phosphodiesterase" evidence="1">
    <location>
        <begin position="503"/>
        <end position="530"/>
    </location>
</feature>
<dbReference type="AlphaFoldDB" id="A0A1V1PE09"/>
<dbReference type="Pfam" id="PF13091">
    <property type="entry name" value="PLDc_2"/>
    <property type="match status" value="2"/>
</dbReference>
<evidence type="ECO:0000259" key="1">
    <source>
        <dbReference type="PROSITE" id="PS50035"/>
    </source>
</evidence>
<dbReference type="GO" id="GO:0032049">
    <property type="term" value="P:cardiolipin biosynthetic process"/>
    <property type="evidence" value="ECO:0007669"/>
    <property type="project" value="UniProtKB-ARBA"/>
</dbReference>
<protein>
    <submittedName>
        <fullName evidence="2">Phospholipase D/Transphosphatidylase</fullName>
    </submittedName>
</protein>
<proteinExistence type="predicted"/>
<dbReference type="EMBL" id="ATBP01000093">
    <property type="protein sequence ID" value="ETR73040.1"/>
    <property type="molecule type" value="Genomic_DNA"/>
</dbReference>
<organism evidence="2 3">
    <name type="scientific">Candidatus Magnetoglobus multicellularis str. Araruama</name>
    <dbReference type="NCBI Taxonomy" id="890399"/>
    <lineage>
        <taxon>Bacteria</taxon>
        <taxon>Pseudomonadati</taxon>
        <taxon>Thermodesulfobacteriota</taxon>
        <taxon>Desulfobacteria</taxon>
        <taxon>Desulfobacterales</taxon>
        <taxon>Desulfobacteraceae</taxon>
        <taxon>Candidatus Magnetoglobus</taxon>
    </lineage>
</organism>
<sequence>MIAIKNIHITPTHIPNDGTARITVRCMVFTDTDHAMISSVWVDMLHTDLYRTYTLQPNPNQWISQTHEGEYFVSFHIPWLMDIGKYLLIVRAVNNKDEKGRAVGEFEIYYRRPAQVDIHNPLFFKRLENMTHSNFVACNTFKLLERGNEALDLRLQLIDQAVSQINIQSYTLGQTGIGRKVLNALFDKSAKGVEVNLILNADTQLASPINTFQLKFNQMIGELVREDESGIVEWFSREFLDRSWVKTAIQGGVNVLMINGDLLKGPKPAHESGLKKTDHWLEKIIKDSLPKITEKSLPKDWKSFFQGPGGLPSMPLLDYAIHEKIMIVDGKTAIVGGRNLENHYFDEWHDLECLITGPAVNMIQAGFLKTFQSITPKTNIAKATSIFSNTRSDSQTSPILFVQSRPWQREYHTLKAIAASMQAAKSHCYIRTQYIVLPDCFLKDVLLNEAHRGLDIRIIINSFQTSQRLNFGVGYFVTLNYLKPLIDAGIKIYEQKGCLEKNGKDYHHTKEFMFDQQLIALGSFNVTVRSAYIESENLVFSTDKTVCQHRENCFLSDIKQHTTEMGLPYLSYLRNKHRSKMDLSQLVDILF</sequence>
<dbReference type="InterPro" id="IPR025202">
    <property type="entry name" value="PLD-like_dom"/>
</dbReference>
<dbReference type="PANTHER" id="PTHR21248:SF12">
    <property type="entry name" value="CARDIOLIPIN SYNTHASE C"/>
    <property type="match status" value="1"/>
</dbReference>
<dbReference type="PROSITE" id="PS50035">
    <property type="entry name" value="PLD"/>
    <property type="match status" value="2"/>
</dbReference>
<dbReference type="SUPFAM" id="SSF56024">
    <property type="entry name" value="Phospholipase D/nuclease"/>
    <property type="match status" value="2"/>
</dbReference>
<dbReference type="Gene3D" id="3.30.870.10">
    <property type="entry name" value="Endonuclease Chain A"/>
    <property type="match status" value="2"/>
</dbReference>
<reference evidence="3" key="1">
    <citation type="submission" date="2012-11" db="EMBL/GenBank/DDBJ databases">
        <authorList>
            <person name="Lucero-Rivera Y.E."/>
            <person name="Tovar-Ramirez D."/>
        </authorList>
    </citation>
    <scope>NUCLEOTIDE SEQUENCE [LARGE SCALE GENOMIC DNA]</scope>
    <source>
        <strain evidence="3">Araruama</strain>
    </source>
</reference>
<gene>
    <name evidence="2" type="ORF">OMM_01257</name>
</gene>
<dbReference type="InterPro" id="IPR001736">
    <property type="entry name" value="PLipase_D/transphosphatidylase"/>
</dbReference>
<evidence type="ECO:0000313" key="2">
    <source>
        <dbReference type="EMBL" id="ETR73040.1"/>
    </source>
</evidence>